<keyword evidence="1" id="KW-0472">Membrane</keyword>
<proteinExistence type="predicted"/>
<dbReference type="AlphaFoldDB" id="A0A0F3N7A4"/>
<dbReference type="EMBL" id="LANR01000001">
    <property type="protein sequence ID" value="KJV62809.1"/>
    <property type="molecule type" value="Genomic_DNA"/>
</dbReference>
<keyword evidence="1" id="KW-0812">Transmembrane</keyword>
<evidence type="ECO:0000256" key="1">
    <source>
        <dbReference type="SAM" id="Phobius"/>
    </source>
</evidence>
<feature type="transmembrane region" description="Helical" evidence="1">
    <location>
        <begin position="12"/>
        <end position="33"/>
    </location>
</feature>
<sequence>MSTTIVFLVKNFYNPILFSLIINWGCSCVILMLSHNKIIKDYK</sequence>
<evidence type="ECO:0000313" key="3">
    <source>
        <dbReference type="Proteomes" id="UP000033556"/>
    </source>
</evidence>
<keyword evidence="1" id="KW-1133">Transmembrane helix</keyword>
<dbReference type="Proteomes" id="UP000033556">
    <property type="component" value="Unassembled WGS sequence"/>
</dbReference>
<accession>A0A0F3N7A4</accession>
<name>A0A0F3N7A4_RICAM</name>
<gene>
    <name evidence="2" type="ORF">APHACPA_1848</name>
</gene>
<comment type="caution">
    <text evidence="2">The sequence shown here is derived from an EMBL/GenBank/DDBJ whole genome shotgun (WGS) entry which is preliminary data.</text>
</comment>
<evidence type="ECO:0000313" key="2">
    <source>
        <dbReference type="EMBL" id="KJV62809.1"/>
    </source>
</evidence>
<reference evidence="2 3" key="1">
    <citation type="submission" date="2015-01" db="EMBL/GenBank/DDBJ databases">
        <title>Genome Sequencing of Rickettsiales.</title>
        <authorList>
            <person name="Daugherty S.C."/>
            <person name="Su Q."/>
            <person name="Abolude K."/>
            <person name="Beier-Sexton M."/>
            <person name="Carlyon J.A."/>
            <person name="Carter R."/>
            <person name="Day N.P."/>
            <person name="Dumler S.J."/>
            <person name="Dyachenko V."/>
            <person name="Godinez A."/>
            <person name="Kurtti T.J."/>
            <person name="Lichay M."/>
            <person name="Mullins K.E."/>
            <person name="Ott S."/>
            <person name="Pappas-Brown V."/>
            <person name="Paris D.H."/>
            <person name="Patel P."/>
            <person name="Richards A.L."/>
            <person name="Sadzewicz L."/>
            <person name="Sears K."/>
            <person name="Seidman D."/>
            <person name="Sengamalay N."/>
            <person name="Stenos J."/>
            <person name="Tallon L.J."/>
            <person name="Vincent G."/>
            <person name="Fraser C.M."/>
            <person name="Munderloh U."/>
            <person name="Dunning-Hotopp J.C."/>
        </authorList>
    </citation>
    <scope>NUCLEOTIDE SEQUENCE [LARGE SCALE GENOMIC DNA]</scope>
    <source>
        <strain evidence="2 3">Ac/Pa</strain>
    </source>
</reference>
<dbReference type="PATRIC" id="fig|1359164.3.peg.1822"/>
<organism evidence="2 3">
    <name type="scientific">Rickettsia amblyommatis str. Ac/Pa</name>
    <dbReference type="NCBI Taxonomy" id="1359164"/>
    <lineage>
        <taxon>Bacteria</taxon>
        <taxon>Pseudomonadati</taxon>
        <taxon>Pseudomonadota</taxon>
        <taxon>Alphaproteobacteria</taxon>
        <taxon>Rickettsiales</taxon>
        <taxon>Rickettsiaceae</taxon>
        <taxon>Rickettsieae</taxon>
        <taxon>Rickettsia</taxon>
        <taxon>spotted fever group</taxon>
    </lineage>
</organism>
<protein>
    <submittedName>
        <fullName evidence="2">Putative membrane protein</fullName>
    </submittedName>
</protein>
<keyword evidence="3" id="KW-1185">Reference proteome</keyword>